<dbReference type="EC" id="4.1.2.50" evidence="4"/>
<evidence type="ECO:0000256" key="2">
    <source>
        <dbReference type="ARBA" id="ARBA00005061"/>
    </source>
</evidence>
<gene>
    <name evidence="11" type="ORF">W822_22120</name>
</gene>
<sequence length="364" mass="40119">MKSYPPLFRATSRFEAARQLDFPGLNPSLGALHGHGFIVSVLADLPEDAGGYPGGQALQLQQSVQDHASTLDYGFLNDTIADPTDANIGRWMHDKLAQLNVKRILVQSTPASGVEIDADKTVFLWRKYRFHAAHQLPNVPAGHKCGRMHGHGFQVVLHAQEQDHQGVRLTHDDLDTCWAPLASQLDYHCLNDIPGLSNPTSEILSSWIWDKLSPALPQLKWVMVYETASCGSIFDGKQYRIWKDTTIDSAVQFQCAPAGDPRAAIHGDTYTVRLMLSAPLDSKMGWTIDFGDVKTLFDPIFKSLDHQALYERVEFREGDTTSIGNYVLLQMKAECPHITGVQVMGSDGVGTILDSNSLGPGLPD</sequence>
<evidence type="ECO:0000256" key="4">
    <source>
        <dbReference type="ARBA" id="ARBA00012982"/>
    </source>
</evidence>
<evidence type="ECO:0000256" key="6">
    <source>
        <dbReference type="ARBA" id="ARBA00022723"/>
    </source>
</evidence>
<evidence type="ECO:0000256" key="8">
    <source>
        <dbReference type="ARBA" id="ARBA00023239"/>
    </source>
</evidence>
<evidence type="ECO:0000313" key="11">
    <source>
        <dbReference type="EMBL" id="ETF00452.1"/>
    </source>
</evidence>
<dbReference type="HOGENOM" id="CLU_064959_0_0_4"/>
<keyword evidence="6" id="KW-0479">Metal-binding</keyword>
<organism evidence="11 12">
    <name type="scientific">Advenella kashmirensis W13003</name>
    <dbReference type="NCBI Taxonomy" id="1424334"/>
    <lineage>
        <taxon>Bacteria</taxon>
        <taxon>Pseudomonadati</taxon>
        <taxon>Pseudomonadota</taxon>
        <taxon>Betaproteobacteria</taxon>
        <taxon>Burkholderiales</taxon>
        <taxon>Alcaligenaceae</taxon>
    </lineage>
</organism>
<evidence type="ECO:0000313" key="12">
    <source>
        <dbReference type="Proteomes" id="UP000018733"/>
    </source>
</evidence>
<name>V8QLC3_9BURK</name>
<comment type="caution">
    <text evidence="11">The sequence shown here is derived from an EMBL/GenBank/DDBJ whole genome shotgun (WGS) entry which is preliminary data.</text>
</comment>
<evidence type="ECO:0000256" key="3">
    <source>
        <dbReference type="ARBA" id="ARBA00008900"/>
    </source>
</evidence>
<dbReference type="OrthoDB" id="9804698at2"/>
<keyword evidence="12" id="KW-1185">Reference proteome</keyword>
<protein>
    <recommendedName>
        <fullName evidence="5">6-carboxy-5,6,7,8-tetrahydropterin synthase</fullName>
        <ecNumber evidence="4">4.1.2.50</ecNumber>
    </recommendedName>
    <alternativeName>
        <fullName evidence="9">Queuosine biosynthesis protein QueD</fullName>
    </alternativeName>
</protein>
<comment type="similarity">
    <text evidence="3">Belongs to the PTPS family. QueD subfamily.</text>
</comment>
<dbReference type="GO" id="GO:0070497">
    <property type="term" value="F:6-carboxytetrahydropterin synthase activity"/>
    <property type="evidence" value="ECO:0007669"/>
    <property type="project" value="UniProtKB-EC"/>
</dbReference>
<evidence type="ECO:0000256" key="7">
    <source>
        <dbReference type="ARBA" id="ARBA00022833"/>
    </source>
</evidence>
<comment type="cofactor">
    <cofactor evidence="1">
        <name>Zn(2+)</name>
        <dbReference type="ChEBI" id="CHEBI:29105"/>
    </cofactor>
</comment>
<dbReference type="InterPro" id="IPR038418">
    <property type="entry name" value="6-PTP_synth/QueD_sf"/>
</dbReference>
<dbReference type="eggNOG" id="COG0720">
    <property type="taxonomic scope" value="Bacteria"/>
</dbReference>
<evidence type="ECO:0000256" key="9">
    <source>
        <dbReference type="ARBA" id="ARBA00031449"/>
    </source>
</evidence>
<keyword evidence="8" id="KW-0456">Lyase</keyword>
<keyword evidence="7" id="KW-0862">Zinc</keyword>
<dbReference type="STRING" id="1424334.W822_22120"/>
<reference evidence="11 12" key="1">
    <citation type="journal article" date="2014" name="Genome Announc.">
        <title>Draft Genome Sequence of Advenella kashmirensis Strain W13003, a Polycyclic Aromatic Hydrocarbon-Degrading Bacterium.</title>
        <authorList>
            <person name="Wang X."/>
            <person name="Jin D."/>
            <person name="Zhou L."/>
            <person name="Wu L."/>
            <person name="An W."/>
            <person name="Zhao L."/>
        </authorList>
    </citation>
    <scope>NUCLEOTIDE SEQUENCE [LARGE SCALE GENOMIC DNA]</scope>
    <source>
        <strain evidence="11 12">W13003</strain>
    </source>
</reference>
<proteinExistence type="inferred from homology"/>
<dbReference type="RefSeq" id="WP_024007331.1">
    <property type="nucleotide sequence ID" value="NZ_KI650983.1"/>
</dbReference>
<dbReference type="Proteomes" id="UP000018733">
    <property type="component" value="Unassembled WGS sequence"/>
</dbReference>
<dbReference type="GO" id="GO:0046872">
    <property type="term" value="F:metal ion binding"/>
    <property type="evidence" value="ECO:0007669"/>
    <property type="project" value="UniProtKB-KW"/>
</dbReference>
<accession>V8QLC3</accession>
<evidence type="ECO:0000256" key="10">
    <source>
        <dbReference type="ARBA" id="ARBA00048807"/>
    </source>
</evidence>
<dbReference type="PATRIC" id="fig|1424334.3.peg.4431"/>
<comment type="pathway">
    <text evidence="2">Purine metabolism; 7-cyano-7-deazaguanine biosynthesis.</text>
</comment>
<dbReference type="Gene3D" id="3.30.479.10">
    <property type="entry name" value="6-pyruvoyl tetrahydropterin synthase/QueD"/>
    <property type="match status" value="3"/>
</dbReference>
<dbReference type="UniPathway" id="UPA00391"/>
<dbReference type="PANTHER" id="PTHR12589">
    <property type="entry name" value="PYRUVOYL TETRAHYDROBIOPTERIN SYNTHASE"/>
    <property type="match status" value="1"/>
</dbReference>
<dbReference type="PANTHER" id="PTHR12589:SF7">
    <property type="entry name" value="6-PYRUVOYL TETRAHYDROBIOPTERIN SYNTHASE"/>
    <property type="match status" value="1"/>
</dbReference>
<evidence type="ECO:0000256" key="1">
    <source>
        <dbReference type="ARBA" id="ARBA00001947"/>
    </source>
</evidence>
<dbReference type="Pfam" id="PF01242">
    <property type="entry name" value="PTPS"/>
    <property type="match status" value="2"/>
</dbReference>
<dbReference type="EMBL" id="AYXT01000014">
    <property type="protein sequence ID" value="ETF00452.1"/>
    <property type="molecule type" value="Genomic_DNA"/>
</dbReference>
<evidence type="ECO:0000256" key="5">
    <source>
        <dbReference type="ARBA" id="ARBA00018141"/>
    </source>
</evidence>
<dbReference type="SUPFAM" id="SSF55620">
    <property type="entry name" value="Tetrahydrobiopterin biosynthesis enzymes-like"/>
    <property type="match status" value="3"/>
</dbReference>
<dbReference type="AlphaFoldDB" id="V8QLC3"/>
<dbReference type="InterPro" id="IPR007115">
    <property type="entry name" value="6-PTP_synth/QueD"/>
</dbReference>
<comment type="catalytic activity">
    <reaction evidence="10">
        <text>7,8-dihydroneopterin 3'-triphosphate + H2O = 6-carboxy-5,6,7,8-tetrahydropterin + triphosphate + acetaldehyde + 2 H(+)</text>
        <dbReference type="Rhea" id="RHEA:27966"/>
        <dbReference type="ChEBI" id="CHEBI:15343"/>
        <dbReference type="ChEBI" id="CHEBI:15377"/>
        <dbReference type="ChEBI" id="CHEBI:15378"/>
        <dbReference type="ChEBI" id="CHEBI:18036"/>
        <dbReference type="ChEBI" id="CHEBI:58462"/>
        <dbReference type="ChEBI" id="CHEBI:61032"/>
        <dbReference type="EC" id="4.1.2.50"/>
    </reaction>
</comment>